<proteinExistence type="predicted"/>
<dbReference type="Proteomes" id="UP000680045">
    <property type="component" value="Unassembled WGS sequence"/>
</dbReference>
<gene>
    <name evidence="2" type="ORF">KEH51_06130</name>
</gene>
<sequence>MAFKELESFTTVVNGFSGELQYGEIKKVEAMPEVAEVHIANEYERPAEKPEMLYSKELVQAQEAWREYGYKGKGWSSGLLILESTHLTVIWS</sequence>
<dbReference type="InterPro" id="IPR010259">
    <property type="entry name" value="S8pro/Inhibitor_I9"/>
</dbReference>
<accession>A0A941FQ08</accession>
<protein>
    <submittedName>
        <fullName evidence="2">Protease inhibitor I9 family protein</fullName>
    </submittedName>
</protein>
<organism evidence="2 3">
    <name type="scientific">Peribacillus frigoritolerans</name>
    <dbReference type="NCBI Taxonomy" id="450367"/>
    <lineage>
        <taxon>Bacteria</taxon>
        <taxon>Bacillati</taxon>
        <taxon>Bacillota</taxon>
        <taxon>Bacilli</taxon>
        <taxon>Bacillales</taxon>
        <taxon>Bacillaceae</taxon>
        <taxon>Peribacillus</taxon>
    </lineage>
</organism>
<evidence type="ECO:0000313" key="3">
    <source>
        <dbReference type="Proteomes" id="UP000680045"/>
    </source>
</evidence>
<dbReference type="EMBL" id="JAGTPW010000007">
    <property type="protein sequence ID" value="MBR8644377.1"/>
    <property type="molecule type" value="Genomic_DNA"/>
</dbReference>
<comment type="caution">
    <text evidence="2">The sequence shown here is derived from an EMBL/GenBank/DDBJ whole genome shotgun (WGS) entry which is preliminary data.</text>
</comment>
<dbReference type="Pfam" id="PF05922">
    <property type="entry name" value="Inhibitor_I9"/>
    <property type="match status" value="1"/>
</dbReference>
<name>A0A941FQ08_9BACI</name>
<reference evidence="2" key="1">
    <citation type="submission" date="2021-04" db="EMBL/GenBank/DDBJ databases">
        <title>Whole genome sequencing of Enterococci isolates from hospitalized patients.</title>
        <authorList>
            <person name="Ogoti B.M."/>
            <person name="Onyambu F.G."/>
        </authorList>
    </citation>
    <scope>NUCLEOTIDE SEQUENCE</scope>
    <source>
        <strain evidence="2">242</strain>
    </source>
</reference>
<dbReference type="AlphaFoldDB" id="A0A941FQ08"/>
<evidence type="ECO:0000313" key="2">
    <source>
        <dbReference type="EMBL" id="MBR8644377.1"/>
    </source>
</evidence>
<evidence type="ECO:0000259" key="1">
    <source>
        <dbReference type="Pfam" id="PF05922"/>
    </source>
</evidence>
<feature type="domain" description="Inhibitor I9" evidence="1">
    <location>
        <begin position="6"/>
        <end position="38"/>
    </location>
</feature>